<dbReference type="InterPro" id="IPR011701">
    <property type="entry name" value="MFS"/>
</dbReference>
<gene>
    <name evidence="8" type="ORF">LTR25_008072</name>
</gene>
<feature type="transmembrane region" description="Helical" evidence="6">
    <location>
        <begin position="457"/>
        <end position="478"/>
    </location>
</feature>
<feature type="transmembrane region" description="Helical" evidence="6">
    <location>
        <begin position="357"/>
        <end position="378"/>
    </location>
</feature>
<evidence type="ECO:0000256" key="6">
    <source>
        <dbReference type="SAM" id="Phobius"/>
    </source>
</evidence>
<feature type="domain" description="Major facilitator superfamily (MFS) profile" evidence="7">
    <location>
        <begin position="64"/>
        <end position="542"/>
    </location>
</feature>
<comment type="caution">
    <text evidence="8">The sequence shown here is derived from an EMBL/GenBank/DDBJ whole genome shotgun (WGS) entry which is preliminary data.</text>
</comment>
<dbReference type="SUPFAM" id="SSF103473">
    <property type="entry name" value="MFS general substrate transporter"/>
    <property type="match status" value="1"/>
</dbReference>
<keyword evidence="2" id="KW-0813">Transport</keyword>
<dbReference type="Gene3D" id="1.20.1250.20">
    <property type="entry name" value="MFS general substrate transporter like domains"/>
    <property type="match status" value="2"/>
</dbReference>
<dbReference type="InterPro" id="IPR036259">
    <property type="entry name" value="MFS_trans_sf"/>
</dbReference>
<feature type="transmembrane region" description="Helical" evidence="6">
    <location>
        <begin position="431"/>
        <end position="450"/>
    </location>
</feature>
<dbReference type="PROSITE" id="PS50850">
    <property type="entry name" value="MFS"/>
    <property type="match status" value="1"/>
</dbReference>
<feature type="transmembrane region" description="Helical" evidence="6">
    <location>
        <begin position="104"/>
        <end position="126"/>
    </location>
</feature>
<protein>
    <recommendedName>
        <fullName evidence="7">Major facilitator superfamily (MFS) profile domain-containing protein</fullName>
    </recommendedName>
</protein>
<comment type="subcellular location">
    <subcellularLocation>
        <location evidence="1">Membrane</location>
        <topology evidence="1">Multi-pass membrane protein</topology>
    </subcellularLocation>
</comment>
<keyword evidence="9" id="KW-1185">Reference proteome</keyword>
<evidence type="ECO:0000313" key="8">
    <source>
        <dbReference type="EMBL" id="KAK5531742.1"/>
    </source>
</evidence>
<evidence type="ECO:0000256" key="1">
    <source>
        <dbReference type="ARBA" id="ARBA00004141"/>
    </source>
</evidence>
<dbReference type="AlphaFoldDB" id="A0AAV9PXU6"/>
<keyword evidence="3 6" id="KW-0812">Transmembrane</keyword>
<evidence type="ECO:0000256" key="4">
    <source>
        <dbReference type="ARBA" id="ARBA00022989"/>
    </source>
</evidence>
<feature type="transmembrane region" description="Helical" evidence="6">
    <location>
        <begin position="490"/>
        <end position="510"/>
    </location>
</feature>
<organism evidence="8 9">
    <name type="scientific">Vermiconidia calcicola</name>
    <dbReference type="NCBI Taxonomy" id="1690605"/>
    <lineage>
        <taxon>Eukaryota</taxon>
        <taxon>Fungi</taxon>
        <taxon>Dikarya</taxon>
        <taxon>Ascomycota</taxon>
        <taxon>Pezizomycotina</taxon>
        <taxon>Dothideomycetes</taxon>
        <taxon>Dothideomycetidae</taxon>
        <taxon>Mycosphaerellales</taxon>
        <taxon>Extremaceae</taxon>
        <taxon>Vermiconidia</taxon>
    </lineage>
</organism>
<keyword evidence="4 6" id="KW-1133">Transmembrane helix</keyword>
<feature type="transmembrane region" description="Helical" evidence="6">
    <location>
        <begin position="156"/>
        <end position="178"/>
    </location>
</feature>
<dbReference type="PANTHER" id="PTHR43791:SF24">
    <property type="entry name" value="NICOTINIC ACID PLASMA MEMBRANE TRANSPORTER"/>
    <property type="match status" value="1"/>
</dbReference>
<reference evidence="8 9" key="1">
    <citation type="submission" date="2023-06" db="EMBL/GenBank/DDBJ databases">
        <title>Black Yeasts Isolated from many extreme environments.</title>
        <authorList>
            <person name="Coleine C."/>
            <person name="Stajich J.E."/>
            <person name="Selbmann L."/>
        </authorList>
    </citation>
    <scope>NUCLEOTIDE SEQUENCE [LARGE SCALE GENOMIC DNA]</scope>
    <source>
        <strain evidence="8 9">CCFEE 5887</strain>
    </source>
</reference>
<sequence>MVLPAASMSPVTANDEVLVDATPYRGSLEQQKELELNVKEDLADDILVDLDAEKRALRKFDLILLPQIMMIGIMAALDRVNIGNAALMGFGESIGLTGNQFNDIAVVFSPTYIVCEIPWVVAVTYFGIHRVLAVVGVGWGVVTLGTGFIQNYSQAIATRVLLGVFEAALVPCLIYIISTVWPREAQAKRVGFIYIASSISGAFGGLIAYAVQVSGERHGLVSWRWLFIIEGAVSVGLAMLCWVCLPKSAEEAWFLTAPEKAAMMAKKKRDTLYKGEDEFTWATFKLACLEPIVWLAGLILFCNASGTTGFAVFLPTILGGMGYTHVQANYLTIPIYGFTGIVVMSSAYISDRLKRRGLILAILPLLPIVGYSIALGTANKAAGYFGMYLCASGKNQAVLPSLGNGGERDEAFSSLTFFRPPFLPNATADRFLGLITFTCIFLTWLSNNIAPDSKRAVALPALVSLANLSGISSSYLYQADDAPRYVRGNSISLSFIILVLIGVAGMYLLLLKRNNEKKKLLSEGVTDNGLVGDRALNFQYKL</sequence>
<name>A0AAV9PXU6_9PEZI</name>
<proteinExistence type="predicted"/>
<dbReference type="Proteomes" id="UP001345827">
    <property type="component" value="Unassembled WGS sequence"/>
</dbReference>
<feature type="transmembrane region" description="Helical" evidence="6">
    <location>
        <begin position="190"/>
        <end position="211"/>
    </location>
</feature>
<dbReference type="InterPro" id="IPR020846">
    <property type="entry name" value="MFS_dom"/>
</dbReference>
<feature type="transmembrane region" description="Helical" evidence="6">
    <location>
        <begin position="131"/>
        <end position="150"/>
    </location>
</feature>
<keyword evidence="5 6" id="KW-0472">Membrane</keyword>
<dbReference type="Pfam" id="PF07690">
    <property type="entry name" value="MFS_1"/>
    <property type="match status" value="1"/>
</dbReference>
<evidence type="ECO:0000256" key="5">
    <source>
        <dbReference type="ARBA" id="ARBA00023136"/>
    </source>
</evidence>
<feature type="transmembrane region" description="Helical" evidence="6">
    <location>
        <begin position="292"/>
        <end position="318"/>
    </location>
</feature>
<dbReference type="PANTHER" id="PTHR43791">
    <property type="entry name" value="PERMEASE-RELATED"/>
    <property type="match status" value="1"/>
</dbReference>
<dbReference type="GO" id="GO:0016020">
    <property type="term" value="C:membrane"/>
    <property type="evidence" value="ECO:0007669"/>
    <property type="project" value="UniProtKB-SubCell"/>
</dbReference>
<evidence type="ECO:0000256" key="2">
    <source>
        <dbReference type="ARBA" id="ARBA00022448"/>
    </source>
</evidence>
<dbReference type="GO" id="GO:0022857">
    <property type="term" value="F:transmembrane transporter activity"/>
    <property type="evidence" value="ECO:0007669"/>
    <property type="project" value="InterPro"/>
</dbReference>
<evidence type="ECO:0000259" key="7">
    <source>
        <dbReference type="PROSITE" id="PS50850"/>
    </source>
</evidence>
<evidence type="ECO:0000256" key="3">
    <source>
        <dbReference type="ARBA" id="ARBA00022692"/>
    </source>
</evidence>
<accession>A0AAV9PXU6</accession>
<feature type="transmembrane region" description="Helical" evidence="6">
    <location>
        <begin position="330"/>
        <end position="350"/>
    </location>
</feature>
<dbReference type="EMBL" id="JAXLQG010000016">
    <property type="protein sequence ID" value="KAK5531742.1"/>
    <property type="molecule type" value="Genomic_DNA"/>
</dbReference>
<evidence type="ECO:0000313" key="9">
    <source>
        <dbReference type="Proteomes" id="UP001345827"/>
    </source>
</evidence>
<feature type="transmembrane region" description="Helical" evidence="6">
    <location>
        <begin position="223"/>
        <end position="245"/>
    </location>
</feature>